<evidence type="ECO:0000313" key="6">
    <source>
        <dbReference type="EMBL" id="VFQ91830.1"/>
    </source>
</evidence>
<keyword evidence="2" id="KW-0805">Transcription regulation</keyword>
<dbReference type="PANTHER" id="PTHR36057:SF1">
    <property type="entry name" value="LIPOPROTEIN LIPID ATTACHMENT SITE-LIKE PROTEIN, PUTATIVE (DUF1223)-RELATED"/>
    <property type="match status" value="1"/>
</dbReference>
<keyword evidence="3" id="KW-0238">DNA-binding</keyword>
<evidence type="ECO:0000313" key="7">
    <source>
        <dbReference type="Proteomes" id="UP000595140"/>
    </source>
</evidence>
<gene>
    <name evidence="6" type="ORF">CCAM_LOCUS33606</name>
</gene>
<dbReference type="Pfam" id="PF03754">
    <property type="entry name" value="At2g31720-like"/>
    <property type="match status" value="1"/>
</dbReference>
<keyword evidence="4" id="KW-0804">Transcription</keyword>
<evidence type="ECO:0000256" key="4">
    <source>
        <dbReference type="ARBA" id="ARBA00023163"/>
    </source>
</evidence>
<dbReference type="Gene3D" id="2.40.330.10">
    <property type="entry name" value="DNA-binding pseudobarrel domain"/>
    <property type="match status" value="1"/>
</dbReference>
<dbReference type="SUPFAM" id="SSF52833">
    <property type="entry name" value="Thioredoxin-like"/>
    <property type="match status" value="1"/>
</dbReference>
<dbReference type="InterPro" id="IPR015300">
    <property type="entry name" value="DNA-bd_pseudobarrel_sf"/>
</dbReference>
<proteinExistence type="predicted"/>
<reference evidence="6 7" key="1">
    <citation type="submission" date="2018-04" db="EMBL/GenBank/DDBJ databases">
        <authorList>
            <person name="Vogel A."/>
        </authorList>
    </citation>
    <scope>NUCLEOTIDE SEQUENCE [LARGE SCALE GENOMIC DNA]</scope>
</reference>
<sequence length="426" mass="47258">MPERFKNKIRELAGPNAIIGEEKLLIEKALTESDTMLLQGRLTMRERSMHMAESEFLREEEKRLVRLKVGKRLVGIDATLIDPLLGRWGVKLKRWDMGKGVGKKSSVSYSINEGWIEVLKALHWEDGNGDGIVVQVWSIRVNGSLWVAVRLRTSAMAPCLFSCFGKRSSSQAANRDDAKGHGAAAAEGAIEGPVVVELFSSQGCATSHEAELLFSRLGRGDFRRDVPAPLVLLAFHVDYWDHMGWKDPFGSSQWTVRQKAYVEAFQLDSIFTPHIVVQGQAQCIANDQEAVFASINSVPRYPALSFRATFMRPRPESLQVSLTGTLKNMEDNNGANIMVVLFESGLVTQCEAGQNKDTVLANDYVVRRLERLCEVKDVSGKKSLSGTVNFLLWDGCNSSKCGIAIFVENGSRQILGSQKLQLPDNL</sequence>
<dbReference type="Pfam" id="PF06764">
    <property type="entry name" value="DUF1223"/>
    <property type="match status" value="1"/>
</dbReference>
<dbReference type="PANTHER" id="PTHR36057">
    <property type="match status" value="1"/>
</dbReference>
<evidence type="ECO:0000256" key="2">
    <source>
        <dbReference type="ARBA" id="ARBA00023015"/>
    </source>
</evidence>
<evidence type="ECO:0000256" key="1">
    <source>
        <dbReference type="ARBA" id="ARBA00004123"/>
    </source>
</evidence>
<keyword evidence="5" id="KW-0539">Nucleus</keyword>
<dbReference type="Proteomes" id="UP000595140">
    <property type="component" value="Unassembled WGS sequence"/>
</dbReference>
<dbReference type="GO" id="GO:0003677">
    <property type="term" value="F:DNA binding"/>
    <property type="evidence" value="ECO:0007669"/>
    <property type="project" value="UniProtKB-KW"/>
</dbReference>
<dbReference type="OrthoDB" id="938668at2759"/>
<dbReference type="AlphaFoldDB" id="A0A484MSL8"/>
<protein>
    <submittedName>
        <fullName evidence="6">Uncharacterized protein</fullName>
    </submittedName>
</protein>
<dbReference type="InterPro" id="IPR010634">
    <property type="entry name" value="DUF1223"/>
</dbReference>
<dbReference type="GO" id="GO:0005634">
    <property type="term" value="C:nucleus"/>
    <property type="evidence" value="ECO:0007669"/>
    <property type="project" value="UniProtKB-SubCell"/>
</dbReference>
<organism evidence="6 7">
    <name type="scientific">Cuscuta campestris</name>
    <dbReference type="NCBI Taxonomy" id="132261"/>
    <lineage>
        <taxon>Eukaryota</taxon>
        <taxon>Viridiplantae</taxon>
        <taxon>Streptophyta</taxon>
        <taxon>Embryophyta</taxon>
        <taxon>Tracheophyta</taxon>
        <taxon>Spermatophyta</taxon>
        <taxon>Magnoliopsida</taxon>
        <taxon>eudicotyledons</taxon>
        <taxon>Gunneridae</taxon>
        <taxon>Pentapetalae</taxon>
        <taxon>asterids</taxon>
        <taxon>lamiids</taxon>
        <taxon>Solanales</taxon>
        <taxon>Convolvulaceae</taxon>
        <taxon>Cuscuteae</taxon>
        <taxon>Cuscuta</taxon>
        <taxon>Cuscuta subgen. Grammica</taxon>
        <taxon>Cuscuta sect. Cleistogrammica</taxon>
    </lineage>
</organism>
<dbReference type="InterPro" id="IPR036249">
    <property type="entry name" value="Thioredoxin-like_sf"/>
</dbReference>
<accession>A0A484MSL8</accession>
<evidence type="ECO:0000256" key="5">
    <source>
        <dbReference type="ARBA" id="ARBA00023242"/>
    </source>
</evidence>
<keyword evidence="7" id="KW-1185">Reference proteome</keyword>
<comment type="subcellular location">
    <subcellularLocation>
        <location evidence="1">Nucleus</location>
    </subcellularLocation>
</comment>
<name>A0A484MSL8_9ASTE</name>
<dbReference type="EMBL" id="OOIL02004480">
    <property type="protein sequence ID" value="VFQ91830.1"/>
    <property type="molecule type" value="Genomic_DNA"/>
</dbReference>
<dbReference type="InterPro" id="IPR005508">
    <property type="entry name" value="At2g31720-like"/>
</dbReference>
<evidence type="ECO:0000256" key="3">
    <source>
        <dbReference type="ARBA" id="ARBA00023125"/>
    </source>
</evidence>